<proteinExistence type="predicted"/>
<sequence length="94" mass="10248">MALVDAEYISILVSVGSNGRVSDGGVFAANGISSYVEESLSTLEKTSLPGRNLPVPNVIVADVTVPLKPYLLKPFPYNSEGYKRTFNFRLGYIY</sequence>
<name>A0ABQ9I4W3_9NEOP</name>
<dbReference type="Proteomes" id="UP001159363">
    <property type="component" value="Chromosome 3"/>
</dbReference>
<comment type="caution">
    <text evidence="1">The sequence shown here is derived from an EMBL/GenBank/DDBJ whole genome shotgun (WGS) entry which is preliminary data.</text>
</comment>
<accession>A0ABQ9I4W3</accession>
<keyword evidence="2" id="KW-1185">Reference proteome</keyword>
<evidence type="ECO:0000313" key="2">
    <source>
        <dbReference type="Proteomes" id="UP001159363"/>
    </source>
</evidence>
<organism evidence="1 2">
    <name type="scientific">Dryococelus australis</name>
    <dbReference type="NCBI Taxonomy" id="614101"/>
    <lineage>
        <taxon>Eukaryota</taxon>
        <taxon>Metazoa</taxon>
        <taxon>Ecdysozoa</taxon>
        <taxon>Arthropoda</taxon>
        <taxon>Hexapoda</taxon>
        <taxon>Insecta</taxon>
        <taxon>Pterygota</taxon>
        <taxon>Neoptera</taxon>
        <taxon>Polyneoptera</taxon>
        <taxon>Phasmatodea</taxon>
        <taxon>Verophasmatodea</taxon>
        <taxon>Anareolatae</taxon>
        <taxon>Phasmatidae</taxon>
        <taxon>Eurycanthinae</taxon>
        <taxon>Dryococelus</taxon>
    </lineage>
</organism>
<evidence type="ECO:0000313" key="1">
    <source>
        <dbReference type="EMBL" id="KAJ8891279.1"/>
    </source>
</evidence>
<dbReference type="EMBL" id="JARBHB010000003">
    <property type="protein sequence ID" value="KAJ8891279.1"/>
    <property type="molecule type" value="Genomic_DNA"/>
</dbReference>
<gene>
    <name evidence="1" type="ORF">PR048_010795</name>
</gene>
<protein>
    <submittedName>
        <fullName evidence="1">Uncharacterized protein</fullName>
    </submittedName>
</protein>
<reference evidence="1 2" key="1">
    <citation type="submission" date="2023-02" db="EMBL/GenBank/DDBJ databases">
        <title>LHISI_Scaffold_Assembly.</title>
        <authorList>
            <person name="Stuart O.P."/>
            <person name="Cleave R."/>
            <person name="Magrath M.J.L."/>
            <person name="Mikheyev A.S."/>
        </authorList>
    </citation>
    <scope>NUCLEOTIDE SEQUENCE [LARGE SCALE GENOMIC DNA]</scope>
    <source>
        <strain evidence="1">Daus_M_001</strain>
        <tissue evidence="1">Leg muscle</tissue>
    </source>
</reference>